<reference evidence="1 2" key="1">
    <citation type="journal article" date="2014" name="Genome Announc.">
        <title>Draft Genome Sequence of Fervidicella metallireducens Strain AeBT, an Iron-Reducing Thermoanaerobe from the Great Artesian Basin.</title>
        <authorList>
            <person name="Patel B.K."/>
        </authorList>
    </citation>
    <scope>NUCLEOTIDE SEQUENCE [LARGE SCALE GENOMIC DNA]</scope>
    <source>
        <strain evidence="1 2">AeB</strain>
    </source>
</reference>
<accession>A0A017RY88</accession>
<name>A0A017RY88_9CLOT</name>
<protein>
    <submittedName>
        <fullName evidence="1">Uncharacterized protein</fullName>
    </submittedName>
</protein>
<proteinExistence type="predicted"/>
<gene>
    <name evidence="1" type="ORF">Q428_00900</name>
</gene>
<comment type="caution">
    <text evidence="1">The sequence shown here is derived from an EMBL/GenBank/DDBJ whole genome shotgun (WGS) entry which is preliminary data.</text>
</comment>
<dbReference type="AlphaFoldDB" id="A0A017RY88"/>
<evidence type="ECO:0000313" key="2">
    <source>
        <dbReference type="Proteomes" id="UP000019681"/>
    </source>
</evidence>
<sequence>MPGKAKQYVDQSMSTVQNAVSSLQQALTSAEKPENKAKIQQAINSLNTAADQLRQYKD</sequence>
<dbReference type="STRING" id="1403537.Q428_00900"/>
<dbReference type="RefSeq" id="WP_169734711.1">
    <property type="nucleotide sequence ID" value="NZ_AZQP01000002.1"/>
</dbReference>
<dbReference type="Proteomes" id="UP000019681">
    <property type="component" value="Unassembled WGS sequence"/>
</dbReference>
<organism evidence="1 2">
    <name type="scientific">Fervidicella metallireducens AeB</name>
    <dbReference type="NCBI Taxonomy" id="1403537"/>
    <lineage>
        <taxon>Bacteria</taxon>
        <taxon>Bacillati</taxon>
        <taxon>Bacillota</taxon>
        <taxon>Clostridia</taxon>
        <taxon>Eubacteriales</taxon>
        <taxon>Clostridiaceae</taxon>
        <taxon>Fervidicella</taxon>
    </lineage>
</organism>
<dbReference type="EMBL" id="AZQP01000002">
    <property type="protein sequence ID" value="EYE89617.1"/>
    <property type="molecule type" value="Genomic_DNA"/>
</dbReference>
<evidence type="ECO:0000313" key="1">
    <source>
        <dbReference type="EMBL" id="EYE89617.1"/>
    </source>
</evidence>
<keyword evidence="2" id="KW-1185">Reference proteome</keyword>